<dbReference type="VEuPathDB" id="FungiDB:CJI97_001148"/>
<sequence length="795" mass="92551">MLLALRHGFRSVRSAPGRSSRYRLRTQPKFVILLRHQHKNARDIHLHNENNGQDSLGGRILQFIRDETKYLSESMKIDESLNENPQISPDKIDPALLSQIAALPDIHEQFATLLRLPKFAVHPDVLLQFYSLLPVVDEPERQLLLRRLVFHRLWHQFWQTAITDATSLSDVEDLVELIHAELQASNNNLFGVWEAIRAAVHQTTTSGLLNSILEGIEFKFGFLKTQISDFVAYIRELDNVETQEELELLEESQRDALSNNMIHKAFYIQARLRFDNCVFVEKDPCFLKSPGWYSFLTSSIPQRIHYLAYGSETEAETPSLAQKPALMSYFLHHRLAYLNENDLFSLFQSATPQDAKRIYLLAYKNSQRNLVLSRRIFNHILLLAKLHKDDKLILEVFEKFLKYVSPKNCQSLIPMILQTNPRTLRSFEKKRQDLFFDSLSIFMKNGLSLKDLLSVIKYCNNNRQTIRLALKSSKINPEAVQEVIATSLREKLTVYNLLEVLRFAFRHHVTNDSSCRILDKIVLRIWNIELFERRGQALNYRSRDDFAFFYAMASKEERTRLVYCLSTVGQAISLLQDYEMAKFFNSLYDFWFSSHGLSFVNSKAGKTYLLDLLIRKTMQFVYRQHEAKDPKAGIKRVRDTLDALTFKNWAGQKSLFEFIVQDEPKVAFRIVRAYTSNKPAFASSIMNGIIRGILRSKKLTPPERIQATKEVLKMCKRLGLNHKISQKENILFYHQIFSMAEGYYNEEQLKLFINEAHEEGIPLSILKNWSRKVRTRSNRHLSSSSSLRLPLGLLR</sequence>
<evidence type="ECO:0000313" key="1">
    <source>
        <dbReference type="EMBL" id="KND97211.1"/>
    </source>
</evidence>
<dbReference type="Proteomes" id="UP000037122">
    <property type="component" value="Unassembled WGS sequence"/>
</dbReference>
<accession>A0A0L0NSR9</accession>
<dbReference type="VEuPathDB" id="FungiDB:QG37_06426"/>
<dbReference type="VEuPathDB" id="FungiDB:B9J08_001456"/>
<dbReference type="EMBL" id="LGST01000043">
    <property type="protein sequence ID" value="KND97211.1"/>
    <property type="molecule type" value="Genomic_DNA"/>
</dbReference>
<comment type="caution">
    <text evidence="1">The sequence shown here is derived from an EMBL/GenBank/DDBJ whole genome shotgun (WGS) entry which is preliminary data.</text>
</comment>
<organism evidence="1 2">
    <name type="scientific">Candidozyma auris</name>
    <name type="common">Yeast</name>
    <name type="synonym">Candida auris</name>
    <dbReference type="NCBI Taxonomy" id="498019"/>
    <lineage>
        <taxon>Eukaryota</taxon>
        <taxon>Fungi</taxon>
        <taxon>Dikarya</taxon>
        <taxon>Ascomycota</taxon>
        <taxon>Saccharomycotina</taxon>
        <taxon>Pichiomycetes</taxon>
        <taxon>Metschnikowiaceae</taxon>
        <taxon>Candidozyma</taxon>
    </lineage>
</organism>
<gene>
    <name evidence="1" type="ORF">QG37_06426</name>
</gene>
<dbReference type="VEuPathDB" id="FungiDB:CJJ09_003708"/>
<name>A0A0L0NSR9_CANAR</name>
<dbReference type="VEuPathDB" id="FungiDB:CJJ07_004263"/>
<evidence type="ECO:0000313" key="2">
    <source>
        <dbReference type="Proteomes" id="UP000037122"/>
    </source>
</evidence>
<reference evidence="2" key="1">
    <citation type="journal article" date="2015" name="BMC Genomics">
        <title>Draft genome of a commonly misdiagnosed multidrug resistant pathogen Candida auris.</title>
        <authorList>
            <person name="Chatterjee S."/>
            <person name="Alampalli S.V."/>
            <person name="Nageshan R.K."/>
            <person name="Chettiar S.T."/>
            <person name="Joshi S."/>
            <person name="Tatu U.S."/>
        </authorList>
    </citation>
    <scope>NUCLEOTIDE SEQUENCE [LARGE SCALE GENOMIC DNA]</scope>
    <source>
        <strain evidence="2">6684</strain>
    </source>
</reference>
<proteinExistence type="predicted"/>
<dbReference type="AlphaFoldDB" id="A0A0L0NSR9"/>
<dbReference type="VEuPathDB" id="FungiDB:CJI96_0001189"/>
<protein>
    <submittedName>
        <fullName evidence="1">Uncharacterized protein</fullName>
    </submittedName>
</protein>